<proteinExistence type="predicted"/>
<comment type="caution">
    <text evidence="1">The sequence shown here is derived from an EMBL/GenBank/DDBJ whole genome shotgun (WGS) entry which is preliminary data.</text>
</comment>
<gene>
    <name evidence="1" type="ORF">L6452_21071</name>
</gene>
<accession>A0ACB9BDX6</accession>
<organism evidence="1 2">
    <name type="scientific">Arctium lappa</name>
    <name type="common">Greater burdock</name>
    <name type="synonym">Lappa major</name>
    <dbReference type="NCBI Taxonomy" id="4217"/>
    <lineage>
        <taxon>Eukaryota</taxon>
        <taxon>Viridiplantae</taxon>
        <taxon>Streptophyta</taxon>
        <taxon>Embryophyta</taxon>
        <taxon>Tracheophyta</taxon>
        <taxon>Spermatophyta</taxon>
        <taxon>Magnoliopsida</taxon>
        <taxon>eudicotyledons</taxon>
        <taxon>Gunneridae</taxon>
        <taxon>Pentapetalae</taxon>
        <taxon>asterids</taxon>
        <taxon>campanulids</taxon>
        <taxon>Asterales</taxon>
        <taxon>Asteraceae</taxon>
        <taxon>Carduoideae</taxon>
        <taxon>Cardueae</taxon>
        <taxon>Arctiinae</taxon>
        <taxon>Arctium</taxon>
    </lineage>
</organism>
<keyword evidence="2" id="KW-1185">Reference proteome</keyword>
<evidence type="ECO:0000313" key="1">
    <source>
        <dbReference type="EMBL" id="KAI3720158.1"/>
    </source>
</evidence>
<protein>
    <submittedName>
        <fullName evidence="1">Uncharacterized protein</fullName>
    </submittedName>
</protein>
<reference evidence="2" key="1">
    <citation type="journal article" date="2022" name="Mol. Ecol. Resour.">
        <title>The genomes of chicory, endive, great burdock and yacon provide insights into Asteraceae palaeo-polyploidization history and plant inulin production.</title>
        <authorList>
            <person name="Fan W."/>
            <person name="Wang S."/>
            <person name="Wang H."/>
            <person name="Wang A."/>
            <person name="Jiang F."/>
            <person name="Liu H."/>
            <person name="Zhao H."/>
            <person name="Xu D."/>
            <person name="Zhang Y."/>
        </authorList>
    </citation>
    <scope>NUCLEOTIDE SEQUENCE [LARGE SCALE GENOMIC DNA]</scope>
    <source>
        <strain evidence="2">cv. Niubang</strain>
    </source>
</reference>
<sequence length="117" mass="12809">MEFISFVHCDITLESDVENAINTTIARHGQLEIMVNNARIIDEPKLSILDNDNTTFERVVSVNLIGVFLGTKHATRVMVPKCSGSIIPTSKYKSGHNLVVDGGYSVLNPAFGLFSLT</sequence>
<evidence type="ECO:0000313" key="2">
    <source>
        <dbReference type="Proteomes" id="UP001055879"/>
    </source>
</evidence>
<reference evidence="1 2" key="2">
    <citation type="journal article" date="2022" name="Mol. Ecol. Resour.">
        <title>The genomes of chicory, endive, great burdock and yacon provide insights into Asteraceae paleo-polyploidization history and plant inulin production.</title>
        <authorList>
            <person name="Fan W."/>
            <person name="Wang S."/>
            <person name="Wang H."/>
            <person name="Wang A."/>
            <person name="Jiang F."/>
            <person name="Liu H."/>
            <person name="Zhao H."/>
            <person name="Xu D."/>
            <person name="Zhang Y."/>
        </authorList>
    </citation>
    <scope>NUCLEOTIDE SEQUENCE [LARGE SCALE GENOMIC DNA]</scope>
    <source>
        <strain evidence="2">cv. Niubang</strain>
    </source>
</reference>
<dbReference type="EMBL" id="CM042052">
    <property type="protein sequence ID" value="KAI3720158.1"/>
    <property type="molecule type" value="Genomic_DNA"/>
</dbReference>
<dbReference type="Proteomes" id="UP001055879">
    <property type="component" value="Linkage Group LG06"/>
</dbReference>
<name>A0ACB9BDX6_ARCLA</name>